<dbReference type="GO" id="GO:0016020">
    <property type="term" value="C:membrane"/>
    <property type="evidence" value="ECO:0007669"/>
    <property type="project" value="TreeGrafter"/>
</dbReference>
<evidence type="ECO:0000256" key="1">
    <source>
        <dbReference type="ARBA" id="ARBA00022801"/>
    </source>
</evidence>
<dbReference type="Pfam" id="PF12697">
    <property type="entry name" value="Abhydrolase_6"/>
    <property type="match status" value="1"/>
</dbReference>
<dbReference type="InterPro" id="IPR050266">
    <property type="entry name" value="AB_hydrolase_sf"/>
</dbReference>
<evidence type="ECO:0000313" key="4">
    <source>
        <dbReference type="Proteomes" id="UP000176864"/>
    </source>
</evidence>
<dbReference type="GO" id="GO:0016787">
    <property type="term" value="F:hydrolase activity"/>
    <property type="evidence" value="ECO:0007669"/>
    <property type="project" value="UniProtKB-KW"/>
</dbReference>
<protein>
    <recommendedName>
        <fullName evidence="2">AB hydrolase-1 domain-containing protein</fullName>
    </recommendedName>
</protein>
<evidence type="ECO:0000313" key="3">
    <source>
        <dbReference type="EMBL" id="OGE79193.1"/>
    </source>
</evidence>
<dbReference type="AlphaFoldDB" id="A0A1F5NNP7"/>
<dbReference type="InterPro" id="IPR000073">
    <property type="entry name" value="AB_hydrolase_1"/>
</dbReference>
<sequence length="277" mass="31237">MVEKQIVIANQLVNYLTNEQDDPAGPTVVFLHGWRSESGVWKQAMADLGDSYQLFAVDLPGFGKSEKPKHTFNLHDYALIVRGFIEKIVNPVTSLPRGVPRGTLPSPGESNKVAVALVGHSFGGRVAIKLASTEPELIKKLVLVDSAGFNFHNKNKREVFRFFSKIARPFFKLPGLKNLRPGIYKAIGAEDYTVTPELKDTFVKVVNEDLTALLRFIRQETLIVWGGKDEDTPMMLAMWLKQNIRHSHLIVFNEAGHFSFLDEREKFVESLRDFLKG</sequence>
<proteinExistence type="predicted"/>
<accession>A0A1F5NNP7</accession>
<comment type="caution">
    <text evidence="3">The sequence shown here is derived from an EMBL/GenBank/DDBJ whole genome shotgun (WGS) entry which is preliminary data.</text>
</comment>
<keyword evidence="1" id="KW-0378">Hydrolase</keyword>
<dbReference type="Proteomes" id="UP000176864">
    <property type="component" value="Unassembled WGS sequence"/>
</dbReference>
<dbReference type="PANTHER" id="PTHR43798">
    <property type="entry name" value="MONOACYLGLYCEROL LIPASE"/>
    <property type="match status" value="1"/>
</dbReference>
<gene>
    <name evidence="3" type="ORF">A2751_04335</name>
</gene>
<dbReference type="PANTHER" id="PTHR43798:SF31">
    <property type="entry name" value="AB HYDROLASE SUPERFAMILY PROTEIN YCLE"/>
    <property type="match status" value="1"/>
</dbReference>
<feature type="domain" description="AB hydrolase-1" evidence="2">
    <location>
        <begin position="28"/>
        <end position="269"/>
    </location>
</feature>
<reference evidence="3 4" key="1">
    <citation type="journal article" date="2016" name="Nat. Commun.">
        <title>Thousands of microbial genomes shed light on interconnected biogeochemical processes in an aquifer system.</title>
        <authorList>
            <person name="Anantharaman K."/>
            <person name="Brown C.T."/>
            <person name="Hug L.A."/>
            <person name="Sharon I."/>
            <person name="Castelle C.J."/>
            <person name="Probst A.J."/>
            <person name="Thomas B.C."/>
            <person name="Singh A."/>
            <person name="Wilkins M.J."/>
            <person name="Karaoz U."/>
            <person name="Brodie E.L."/>
            <person name="Williams K.H."/>
            <person name="Hubbard S.S."/>
            <person name="Banfield J.F."/>
        </authorList>
    </citation>
    <scope>NUCLEOTIDE SEQUENCE [LARGE SCALE GENOMIC DNA]</scope>
</reference>
<dbReference type="PRINTS" id="PR00111">
    <property type="entry name" value="ABHYDROLASE"/>
</dbReference>
<dbReference type="STRING" id="1817824.A2751_04335"/>
<dbReference type="Gene3D" id="3.40.50.1820">
    <property type="entry name" value="alpha/beta hydrolase"/>
    <property type="match status" value="1"/>
</dbReference>
<name>A0A1F5NNP7_9BACT</name>
<dbReference type="SUPFAM" id="SSF53474">
    <property type="entry name" value="alpha/beta-Hydrolases"/>
    <property type="match status" value="1"/>
</dbReference>
<organism evidence="3 4">
    <name type="scientific">Candidatus Doudnabacteria bacterium RIFCSPHIGHO2_01_FULL_46_14</name>
    <dbReference type="NCBI Taxonomy" id="1817824"/>
    <lineage>
        <taxon>Bacteria</taxon>
        <taxon>Candidatus Doudnaibacteriota</taxon>
    </lineage>
</organism>
<dbReference type="EMBL" id="MFEK01000006">
    <property type="protein sequence ID" value="OGE79193.1"/>
    <property type="molecule type" value="Genomic_DNA"/>
</dbReference>
<evidence type="ECO:0000259" key="2">
    <source>
        <dbReference type="Pfam" id="PF12697"/>
    </source>
</evidence>
<dbReference type="InterPro" id="IPR029058">
    <property type="entry name" value="AB_hydrolase_fold"/>
</dbReference>